<sequence length="402" mass="43592">MEEARHAIEAFLARNGHHDTTVHETVAPAVTHELVTRTEHRASLHDKTHSSEIHHYHTSVQPITQEEHSEEQNHNVVQDVEEQNFEYGDPEDTSRRLAELDAEYQNSREEVIAESTTTELPTIEGLHIHHHVHERIQPVIDKRTYETHIYHVVVPVREIHHNAAHYHPSSPLATVTLDQFKQAGGTLNGREERYDAFEGEPRAVSKALSGQTSFASPATGGNPQGGLVNIPAPNPQAQTDDAPAAAPPAKVSRVATFADPIAAPRSEPIPQSEFDPTTIASRTAPNSGIFRLPTRVPTAPATSLAPDSTAPTPDTSDSVPAPLPRAPTAPPTFAPTALAREPTIPPSHPLMRPATHIPREAYRQGLGRAGTGHARPSRSRPAARSRRTGSPPSPPPPAPATQ</sequence>
<dbReference type="OrthoDB" id="2118965at2759"/>
<evidence type="ECO:0000313" key="3">
    <source>
        <dbReference type="Proteomes" id="UP000016931"/>
    </source>
</evidence>
<dbReference type="PANTHER" id="PTHR38703:SF1">
    <property type="entry name" value="ALLERGEN"/>
    <property type="match status" value="1"/>
</dbReference>
<dbReference type="EMBL" id="KB456269">
    <property type="protein sequence ID" value="EMF09714.1"/>
    <property type="molecule type" value="Genomic_DNA"/>
</dbReference>
<dbReference type="HOGENOM" id="CLU_685432_0_0_1"/>
<feature type="compositionally biased region" description="Polar residues" evidence="1">
    <location>
        <begin position="274"/>
        <end position="286"/>
    </location>
</feature>
<dbReference type="Proteomes" id="UP000016931">
    <property type="component" value="Unassembled WGS sequence"/>
</dbReference>
<feature type="region of interest" description="Disordered" evidence="1">
    <location>
        <begin position="205"/>
        <end position="246"/>
    </location>
</feature>
<proteinExistence type="predicted"/>
<evidence type="ECO:0000256" key="1">
    <source>
        <dbReference type="SAM" id="MobiDB-lite"/>
    </source>
</evidence>
<evidence type="ECO:0000313" key="2">
    <source>
        <dbReference type="EMBL" id="EMF09714.1"/>
    </source>
</evidence>
<feature type="compositionally biased region" description="Low complexity" evidence="1">
    <location>
        <begin position="235"/>
        <end position="246"/>
    </location>
</feature>
<dbReference type="AlphaFoldDB" id="N1QIA6"/>
<keyword evidence="3" id="KW-1185">Reference proteome</keyword>
<name>N1QIA6_SPHMS</name>
<dbReference type="RefSeq" id="XP_016757835.1">
    <property type="nucleotide sequence ID" value="XM_016901615.1"/>
</dbReference>
<feature type="compositionally biased region" description="Pro residues" evidence="1">
    <location>
        <begin position="321"/>
        <end position="333"/>
    </location>
</feature>
<protein>
    <submittedName>
        <fullName evidence="2">Uncharacterized protein</fullName>
    </submittedName>
</protein>
<accession>N1QIA6</accession>
<feature type="region of interest" description="Disordered" evidence="1">
    <location>
        <begin position="263"/>
        <end position="402"/>
    </location>
</feature>
<dbReference type="eggNOG" id="ENOG502S2AG">
    <property type="taxonomic scope" value="Eukaryota"/>
</dbReference>
<feature type="compositionally biased region" description="Basic residues" evidence="1">
    <location>
        <begin position="375"/>
        <end position="387"/>
    </location>
</feature>
<dbReference type="GeneID" id="27898752"/>
<feature type="compositionally biased region" description="Pro residues" evidence="1">
    <location>
        <begin position="391"/>
        <end position="402"/>
    </location>
</feature>
<dbReference type="STRING" id="692275.N1QIA6"/>
<feature type="compositionally biased region" description="Polar residues" evidence="1">
    <location>
        <begin position="208"/>
        <end position="221"/>
    </location>
</feature>
<organism evidence="2 3">
    <name type="scientific">Sphaerulina musiva (strain SO2202)</name>
    <name type="common">Poplar stem canker fungus</name>
    <name type="synonym">Septoria musiva</name>
    <dbReference type="NCBI Taxonomy" id="692275"/>
    <lineage>
        <taxon>Eukaryota</taxon>
        <taxon>Fungi</taxon>
        <taxon>Dikarya</taxon>
        <taxon>Ascomycota</taxon>
        <taxon>Pezizomycotina</taxon>
        <taxon>Dothideomycetes</taxon>
        <taxon>Dothideomycetidae</taxon>
        <taxon>Mycosphaerellales</taxon>
        <taxon>Mycosphaerellaceae</taxon>
        <taxon>Sphaerulina</taxon>
    </lineage>
</organism>
<gene>
    <name evidence="2" type="ORF">SEPMUDRAFT_120548</name>
</gene>
<reference evidence="2 3" key="1">
    <citation type="journal article" date="2012" name="PLoS Pathog.">
        <title>Diverse lifestyles and strategies of plant pathogenesis encoded in the genomes of eighteen Dothideomycetes fungi.</title>
        <authorList>
            <person name="Ohm R.A."/>
            <person name="Feau N."/>
            <person name="Henrissat B."/>
            <person name="Schoch C.L."/>
            <person name="Horwitz B.A."/>
            <person name="Barry K.W."/>
            <person name="Condon B.J."/>
            <person name="Copeland A.C."/>
            <person name="Dhillon B."/>
            <person name="Glaser F."/>
            <person name="Hesse C.N."/>
            <person name="Kosti I."/>
            <person name="LaButti K."/>
            <person name="Lindquist E.A."/>
            <person name="Lucas S."/>
            <person name="Salamov A.A."/>
            <person name="Bradshaw R.E."/>
            <person name="Ciuffetti L."/>
            <person name="Hamelin R.C."/>
            <person name="Kema G.H.J."/>
            <person name="Lawrence C."/>
            <person name="Scott J.A."/>
            <person name="Spatafora J.W."/>
            <person name="Turgeon B.G."/>
            <person name="de Wit P.J.G.M."/>
            <person name="Zhong S."/>
            <person name="Goodwin S.B."/>
            <person name="Grigoriev I.V."/>
        </authorList>
    </citation>
    <scope>NUCLEOTIDE SEQUENCE [LARGE SCALE GENOMIC DNA]</scope>
    <source>
        <strain evidence="2 3">SO2202</strain>
    </source>
</reference>
<feature type="compositionally biased region" description="Polar residues" evidence="1">
    <location>
        <begin position="305"/>
        <end position="318"/>
    </location>
</feature>
<dbReference type="PANTHER" id="PTHR38703">
    <property type="entry name" value="CHROMOSOME 8, WHOLE GENOME SHOTGUN SEQUENCE"/>
    <property type="match status" value="1"/>
</dbReference>